<feature type="transmembrane region" description="Helical" evidence="6">
    <location>
        <begin position="77"/>
        <end position="98"/>
    </location>
</feature>
<feature type="transmembrane region" description="Helical" evidence="6">
    <location>
        <begin position="232"/>
        <end position="251"/>
    </location>
</feature>
<feature type="transmembrane region" description="Helical" evidence="6">
    <location>
        <begin position="131"/>
        <end position="151"/>
    </location>
</feature>
<dbReference type="InterPro" id="IPR051598">
    <property type="entry name" value="TSUP/Inactive_protease-like"/>
</dbReference>
<evidence type="ECO:0000256" key="1">
    <source>
        <dbReference type="ARBA" id="ARBA00004141"/>
    </source>
</evidence>
<comment type="subcellular location">
    <subcellularLocation>
        <location evidence="6">Cell membrane</location>
        <topology evidence="6">Multi-pass membrane protein</topology>
    </subcellularLocation>
    <subcellularLocation>
        <location evidence="1">Membrane</location>
        <topology evidence="1">Multi-pass membrane protein</topology>
    </subcellularLocation>
</comment>
<evidence type="ECO:0000313" key="7">
    <source>
        <dbReference type="EMBL" id="QIK63749.1"/>
    </source>
</evidence>
<evidence type="ECO:0000313" key="8">
    <source>
        <dbReference type="Proteomes" id="UP000502677"/>
    </source>
</evidence>
<comment type="similarity">
    <text evidence="2 6">Belongs to the 4-toluene sulfonate uptake permease (TSUP) (TC 2.A.102) family.</text>
</comment>
<protein>
    <recommendedName>
        <fullName evidence="6">Probable membrane transporter protein</fullName>
    </recommendedName>
</protein>
<dbReference type="PANTHER" id="PTHR43701:SF2">
    <property type="entry name" value="MEMBRANE TRANSPORTER PROTEIN YJNA-RELATED"/>
    <property type="match status" value="1"/>
</dbReference>
<keyword evidence="3 6" id="KW-0812">Transmembrane</keyword>
<sequence length="259" mass="27002">MTKTERPNFFPLLVIGVAAGILSGLFGIGGGTIIVPALMLWVGMEQRLAAGTSVAAILPTAVVGAITYAVQGHVDWIAAACLAVGIVAGAQLGSYLLAKLPTAFLRWLFMGFLVVVIVSLWFVVPARDDQIDLSIFAGIMLVLTGVITGILSGLLGVGGGVVVVPVLMFFFGANDLAAKGSSLVMMIPGSLSGTIGNSRRNNVDLRSAAIVGIAASVCVPFSSLFAAWIDPLIGNILFSLYLVFILGQMLVREVKKRRA</sequence>
<evidence type="ECO:0000256" key="2">
    <source>
        <dbReference type="ARBA" id="ARBA00009142"/>
    </source>
</evidence>
<dbReference type="InterPro" id="IPR002781">
    <property type="entry name" value="TM_pro_TauE-like"/>
</dbReference>
<feature type="transmembrane region" description="Helical" evidence="6">
    <location>
        <begin position="208"/>
        <end position="226"/>
    </location>
</feature>
<feature type="transmembrane region" description="Helical" evidence="6">
    <location>
        <begin position="104"/>
        <end position="124"/>
    </location>
</feature>
<dbReference type="EMBL" id="CP049863">
    <property type="protein sequence ID" value="QIK63749.1"/>
    <property type="molecule type" value="Genomic_DNA"/>
</dbReference>
<gene>
    <name evidence="7" type="ORF">G7068_11535</name>
</gene>
<dbReference type="PANTHER" id="PTHR43701">
    <property type="entry name" value="MEMBRANE TRANSPORTER PROTEIN MJ0441-RELATED"/>
    <property type="match status" value="1"/>
</dbReference>
<keyword evidence="5 6" id="KW-0472">Membrane</keyword>
<evidence type="ECO:0000256" key="6">
    <source>
        <dbReference type="RuleBase" id="RU363041"/>
    </source>
</evidence>
<proteinExistence type="inferred from homology"/>
<keyword evidence="4 6" id="KW-1133">Transmembrane helix</keyword>
<evidence type="ECO:0000256" key="3">
    <source>
        <dbReference type="ARBA" id="ARBA00022692"/>
    </source>
</evidence>
<dbReference type="AlphaFoldDB" id="A0A6G7XH27"/>
<organism evidence="7 8">
    <name type="scientific">Leucobacter viscericola</name>
    <dbReference type="NCBI Taxonomy" id="2714935"/>
    <lineage>
        <taxon>Bacteria</taxon>
        <taxon>Bacillati</taxon>
        <taxon>Actinomycetota</taxon>
        <taxon>Actinomycetes</taxon>
        <taxon>Micrococcales</taxon>
        <taxon>Microbacteriaceae</taxon>
        <taxon>Leucobacter</taxon>
    </lineage>
</organism>
<dbReference type="RefSeq" id="WP_166292091.1">
    <property type="nucleotide sequence ID" value="NZ_CP049863.1"/>
</dbReference>
<dbReference type="KEGG" id="lvi:G7068_11535"/>
<keyword evidence="8" id="KW-1185">Reference proteome</keyword>
<feature type="transmembrane region" description="Helical" evidence="6">
    <location>
        <begin position="12"/>
        <end position="42"/>
    </location>
</feature>
<keyword evidence="6" id="KW-1003">Cell membrane</keyword>
<reference evidence="7 8" key="1">
    <citation type="submission" date="2020-03" db="EMBL/GenBank/DDBJ databases">
        <title>Leucobacter sp. nov., isolated from beetles.</title>
        <authorList>
            <person name="Hyun D.-W."/>
            <person name="Bae J.-W."/>
        </authorList>
    </citation>
    <scope>NUCLEOTIDE SEQUENCE [LARGE SCALE GENOMIC DNA]</scope>
    <source>
        <strain evidence="7 8">HDW9C</strain>
    </source>
</reference>
<dbReference type="Pfam" id="PF01925">
    <property type="entry name" value="TauE"/>
    <property type="match status" value="2"/>
</dbReference>
<feature type="transmembrane region" description="Helical" evidence="6">
    <location>
        <begin position="48"/>
        <end position="70"/>
    </location>
</feature>
<dbReference type="GO" id="GO:0005886">
    <property type="term" value="C:plasma membrane"/>
    <property type="evidence" value="ECO:0007669"/>
    <property type="project" value="UniProtKB-SubCell"/>
</dbReference>
<accession>A0A6G7XH27</accession>
<dbReference type="Proteomes" id="UP000502677">
    <property type="component" value="Chromosome"/>
</dbReference>
<evidence type="ECO:0000256" key="5">
    <source>
        <dbReference type="ARBA" id="ARBA00023136"/>
    </source>
</evidence>
<name>A0A6G7XH27_9MICO</name>
<evidence type="ECO:0000256" key="4">
    <source>
        <dbReference type="ARBA" id="ARBA00022989"/>
    </source>
</evidence>